<keyword evidence="2" id="KW-1185">Reference proteome</keyword>
<evidence type="ECO:0000313" key="2">
    <source>
        <dbReference type="Proteomes" id="UP001148662"/>
    </source>
</evidence>
<sequence length="133" mass="14417">MRTTSALFAFLSSAAFFSASGATPLGSPLTKRYDNVRLQYDDPPDNLLCPPLPFREPIPVNAVSLSTSHWASGNNCRRTVNVTVGATTYSALAYAECATCDVNGLGILDPFWNKIVGDETDIYSITGDWIFTD</sequence>
<organism evidence="1 2">
    <name type="scientific">Phlebia brevispora</name>
    <dbReference type="NCBI Taxonomy" id="194682"/>
    <lineage>
        <taxon>Eukaryota</taxon>
        <taxon>Fungi</taxon>
        <taxon>Dikarya</taxon>
        <taxon>Basidiomycota</taxon>
        <taxon>Agaricomycotina</taxon>
        <taxon>Agaricomycetes</taxon>
        <taxon>Polyporales</taxon>
        <taxon>Meruliaceae</taxon>
        <taxon>Phlebia</taxon>
    </lineage>
</organism>
<protein>
    <submittedName>
        <fullName evidence="1">Uncharacterized protein</fullName>
    </submittedName>
</protein>
<proteinExistence type="predicted"/>
<dbReference type="Proteomes" id="UP001148662">
    <property type="component" value="Unassembled WGS sequence"/>
</dbReference>
<comment type="caution">
    <text evidence="1">The sequence shown here is derived from an EMBL/GenBank/DDBJ whole genome shotgun (WGS) entry which is preliminary data.</text>
</comment>
<evidence type="ECO:0000313" key="1">
    <source>
        <dbReference type="EMBL" id="KAJ3551735.1"/>
    </source>
</evidence>
<accession>A0ACC1T2S6</accession>
<reference evidence="1" key="1">
    <citation type="submission" date="2022-07" db="EMBL/GenBank/DDBJ databases">
        <title>Genome Sequence of Phlebia brevispora.</title>
        <authorList>
            <person name="Buettner E."/>
        </authorList>
    </citation>
    <scope>NUCLEOTIDE SEQUENCE</scope>
    <source>
        <strain evidence="1">MPL23</strain>
    </source>
</reference>
<name>A0ACC1T2S6_9APHY</name>
<dbReference type="EMBL" id="JANHOG010000760">
    <property type="protein sequence ID" value="KAJ3551735.1"/>
    <property type="molecule type" value="Genomic_DNA"/>
</dbReference>
<gene>
    <name evidence="1" type="ORF">NM688_g4535</name>
</gene>